<dbReference type="Pfam" id="PF01522">
    <property type="entry name" value="Polysacc_deac_1"/>
    <property type="match status" value="1"/>
</dbReference>
<organism evidence="2">
    <name type="scientific">marine metagenome</name>
    <dbReference type="NCBI Taxonomy" id="408172"/>
    <lineage>
        <taxon>unclassified sequences</taxon>
        <taxon>metagenomes</taxon>
        <taxon>ecological metagenomes</taxon>
    </lineage>
</organism>
<evidence type="ECO:0000313" key="2">
    <source>
        <dbReference type="EMBL" id="SVA45266.1"/>
    </source>
</evidence>
<dbReference type="AlphaFoldDB" id="A0A381VY95"/>
<dbReference type="SUPFAM" id="SSF88713">
    <property type="entry name" value="Glycoside hydrolase/deacetylase"/>
    <property type="match status" value="1"/>
</dbReference>
<name>A0A381VY95_9ZZZZ</name>
<gene>
    <name evidence="2" type="ORF">METZ01_LOCUS98120</name>
</gene>
<sequence length="270" mass="31916">MRNIGVEPRINREALVLSYQLINDFSKQKLNSKKITFFVTALLAKDMSDLLKQIATDGHEVGCHYFYHDLMFKQSNLEINRNLELAKNAIFQATDIEPVVFRAPTFSIPRERRDIFSEVEKHFKLDSSYVLDLGKFTKEQYFQESPFTLEHLIEIPIVPKSFFSSKLKMKSGGTYFRFFSKKMIEEVMLYNVELGFAPLVYLHPYDYLQNREFWVSINDFIAARKLKYLIKYFRQIQWVGIGNRSVFPKLNYLLENFEHQGPMSLLLDEK</sequence>
<reference evidence="2" key="1">
    <citation type="submission" date="2018-05" db="EMBL/GenBank/DDBJ databases">
        <authorList>
            <person name="Lanie J.A."/>
            <person name="Ng W.-L."/>
            <person name="Kazmierczak K.M."/>
            <person name="Andrzejewski T.M."/>
            <person name="Davidsen T.M."/>
            <person name="Wayne K.J."/>
            <person name="Tettelin H."/>
            <person name="Glass J.I."/>
            <person name="Rusch D."/>
            <person name="Podicherti R."/>
            <person name="Tsui H.-C.T."/>
            <person name="Winkler M.E."/>
        </authorList>
    </citation>
    <scope>NUCLEOTIDE SEQUENCE</scope>
</reference>
<dbReference type="PANTHER" id="PTHR47561:SF1">
    <property type="entry name" value="POLYSACCHARIDE DEACETYLASE FAMILY PROTEIN (AFU_ORTHOLOGUE AFUA_6G05030)"/>
    <property type="match status" value="1"/>
</dbReference>
<dbReference type="InterPro" id="IPR002509">
    <property type="entry name" value="NODB_dom"/>
</dbReference>
<dbReference type="Gene3D" id="3.20.20.370">
    <property type="entry name" value="Glycoside hydrolase/deacetylase"/>
    <property type="match status" value="1"/>
</dbReference>
<accession>A0A381VY95</accession>
<feature type="domain" description="NodB homology" evidence="1">
    <location>
        <begin position="34"/>
        <end position="117"/>
    </location>
</feature>
<proteinExistence type="predicted"/>
<dbReference type="GO" id="GO:0016810">
    <property type="term" value="F:hydrolase activity, acting on carbon-nitrogen (but not peptide) bonds"/>
    <property type="evidence" value="ECO:0007669"/>
    <property type="project" value="InterPro"/>
</dbReference>
<protein>
    <recommendedName>
        <fullName evidence="1">NodB homology domain-containing protein</fullName>
    </recommendedName>
</protein>
<evidence type="ECO:0000259" key="1">
    <source>
        <dbReference type="Pfam" id="PF01522"/>
    </source>
</evidence>
<dbReference type="PANTHER" id="PTHR47561">
    <property type="entry name" value="POLYSACCHARIDE DEACETYLASE FAMILY PROTEIN (AFU_ORTHOLOGUE AFUA_6G05030)"/>
    <property type="match status" value="1"/>
</dbReference>
<dbReference type="GO" id="GO:0005975">
    <property type="term" value="P:carbohydrate metabolic process"/>
    <property type="evidence" value="ECO:0007669"/>
    <property type="project" value="InterPro"/>
</dbReference>
<dbReference type="InterPro" id="IPR011330">
    <property type="entry name" value="Glyco_hydro/deAcase_b/a-brl"/>
</dbReference>
<dbReference type="EMBL" id="UINC01010149">
    <property type="protein sequence ID" value="SVA45266.1"/>
    <property type="molecule type" value="Genomic_DNA"/>
</dbReference>